<proteinExistence type="inferred from homology"/>
<dbReference type="InterPro" id="IPR013762">
    <property type="entry name" value="Integrase-like_cat_sf"/>
</dbReference>
<keyword evidence="6" id="KW-1185">Reference proteome</keyword>
<dbReference type="InterPro" id="IPR050090">
    <property type="entry name" value="Tyrosine_recombinase_XerCD"/>
</dbReference>
<organism evidence="5 6">
    <name type="scientific">Lusitaniella coriacea LEGE 07157</name>
    <dbReference type="NCBI Taxonomy" id="945747"/>
    <lineage>
        <taxon>Bacteria</taxon>
        <taxon>Bacillati</taxon>
        <taxon>Cyanobacteriota</taxon>
        <taxon>Cyanophyceae</taxon>
        <taxon>Spirulinales</taxon>
        <taxon>Lusitaniellaceae</taxon>
        <taxon>Lusitaniella</taxon>
    </lineage>
</organism>
<dbReference type="AlphaFoldDB" id="A0A8J7J730"/>
<evidence type="ECO:0000256" key="1">
    <source>
        <dbReference type="ARBA" id="ARBA00008857"/>
    </source>
</evidence>
<evidence type="ECO:0000313" key="6">
    <source>
        <dbReference type="Proteomes" id="UP000654482"/>
    </source>
</evidence>
<evidence type="ECO:0000256" key="2">
    <source>
        <dbReference type="ARBA" id="ARBA00023125"/>
    </source>
</evidence>
<dbReference type="CDD" id="cd01189">
    <property type="entry name" value="INT_ICEBs1_C_like"/>
    <property type="match status" value="1"/>
</dbReference>
<feature type="domain" description="Tyr recombinase" evidence="4">
    <location>
        <begin position="176"/>
        <end position="359"/>
    </location>
</feature>
<evidence type="ECO:0000259" key="4">
    <source>
        <dbReference type="PROSITE" id="PS51898"/>
    </source>
</evidence>
<protein>
    <submittedName>
        <fullName evidence="5">Tyrosine-type recombinase/integrase</fullName>
    </submittedName>
</protein>
<dbReference type="GO" id="GO:0015074">
    <property type="term" value="P:DNA integration"/>
    <property type="evidence" value="ECO:0007669"/>
    <property type="project" value="InterPro"/>
</dbReference>
<accession>A0A8J7J730</accession>
<evidence type="ECO:0000256" key="3">
    <source>
        <dbReference type="ARBA" id="ARBA00023172"/>
    </source>
</evidence>
<dbReference type="InterPro" id="IPR011010">
    <property type="entry name" value="DNA_brk_join_enz"/>
</dbReference>
<dbReference type="Pfam" id="PF00589">
    <property type="entry name" value="Phage_integrase"/>
    <property type="match status" value="1"/>
</dbReference>
<dbReference type="Proteomes" id="UP000654482">
    <property type="component" value="Unassembled WGS sequence"/>
</dbReference>
<dbReference type="SUPFAM" id="SSF56349">
    <property type="entry name" value="DNA breaking-rejoining enzymes"/>
    <property type="match status" value="1"/>
</dbReference>
<dbReference type="Gene3D" id="1.10.443.10">
    <property type="entry name" value="Intergrase catalytic core"/>
    <property type="match status" value="1"/>
</dbReference>
<reference evidence="5" key="1">
    <citation type="submission" date="2020-10" db="EMBL/GenBank/DDBJ databases">
        <authorList>
            <person name="Castelo-Branco R."/>
            <person name="Eusebio N."/>
            <person name="Adriana R."/>
            <person name="Vieira A."/>
            <person name="Brugerolle De Fraissinette N."/>
            <person name="Rezende De Castro R."/>
            <person name="Schneider M.P."/>
            <person name="Vasconcelos V."/>
            <person name="Leao P.N."/>
        </authorList>
    </citation>
    <scope>NUCLEOTIDE SEQUENCE</scope>
    <source>
        <strain evidence="5">LEGE 07157</strain>
    </source>
</reference>
<comment type="caution">
    <text evidence="5">The sequence shown here is derived from an EMBL/GenBank/DDBJ whole genome shotgun (WGS) entry which is preliminary data.</text>
</comment>
<sequence>MTRAPKGSVVVCGFRGMIRLRLPRAIFGGRQKYISLGIANTPRNRQLAQTKASQIEVDIILGSFDVTLEKYKIKYDIDIPQLNDLWQRYCQFKSKELAPSSKKAFVTVGNHLGKLPTQNVIEARRIANWLIENLSPEAARRTLMQVNACCNWAVEQELIEKNPFHNITRPKRKQTRHIHPFTAAERDLIIETFKSDEYYSYYHPFVCFLFLTGCRPSEAIALKWEHIDPQFRAITFCEAIVERHQKGIKTGKTRHFPINNPLSVLLKSLTPAESPRALLFPSPKGKPIDLHNFTTRAWKGVLGKLVIRYRPTNNTRHTFITLCLKAGVPVQQVAAWVGNSPKIIFDHYAGLLGIDVPEV</sequence>
<dbReference type="Gene3D" id="1.10.150.130">
    <property type="match status" value="1"/>
</dbReference>
<dbReference type="GO" id="GO:0003677">
    <property type="term" value="F:DNA binding"/>
    <property type="evidence" value="ECO:0007669"/>
    <property type="project" value="UniProtKB-KW"/>
</dbReference>
<dbReference type="InterPro" id="IPR010998">
    <property type="entry name" value="Integrase_recombinase_N"/>
</dbReference>
<evidence type="ECO:0000313" key="5">
    <source>
        <dbReference type="EMBL" id="MBE9119179.1"/>
    </source>
</evidence>
<dbReference type="GO" id="GO:0006310">
    <property type="term" value="P:DNA recombination"/>
    <property type="evidence" value="ECO:0007669"/>
    <property type="project" value="UniProtKB-KW"/>
</dbReference>
<keyword evidence="2" id="KW-0238">DNA-binding</keyword>
<comment type="similarity">
    <text evidence="1">Belongs to the 'phage' integrase family.</text>
</comment>
<dbReference type="PANTHER" id="PTHR30349">
    <property type="entry name" value="PHAGE INTEGRASE-RELATED"/>
    <property type="match status" value="1"/>
</dbReference>
<name>A0A8J7J730_9CYAN</name>
<gene>
    <name evidence="5" type="ORF">IQ249_25345</name>
</gene>
<dbReference type="PROSITE" id="PS51898">
    <property type="entry name" value="TYR_RECOMBINASE"/>
    <property type="match status" value="1"/>
</dbReference>
<dbReference type="InterPro" id="IPR002104">
    <property type="entry name" value="Integrase_catalytic"/>
</dbReference>
<keyword evidence="3" id="KW-0233">DNA recombination</keyword>
<dbReference type="EMBL" id="JADEWZ010000094">
    <property type="protein sequence ID" value="MBE9119179.1"/>
    <property type="molecule type" value="Genomic_DNA"/>
</dbReference>
<dbReference type="PANTHER" id="PTHR30349:SF64">
    <property type="entry name" value="PROPHAGE INTEGRASE INTD-RELATED"/>
    <property type="match status" value="1"/>
</dbReference>